<evidence type="ECO:0000256" key="13">
    <source>
        <dbReference type="ARBA" id="ARBA00022743"/>
    </source>
</evidence>
<evidence type="ECO:0000256" key="12">
    <source>
        <dbReference type="ARBA" id="ARBA00022729"/>
    </source>
</evidence>
<dbReference type="GO" id="GO:0005634">
    <property type="term" value="C:nucleus"/>
    <property type="evidence" value="ECO:0007669"/>
    <property type="project" value="UniProtKB-SubCell"/>
</dbReference>
<dbReference type="Pfam" id="PF00997">
    <property type="entry name" value="Casein_kappa"/>
    <property type="match status" value="1"/>
</dbReference>
<gene>
    <name evidence="18" type="ORF">E5288_WYG009893</name>
</gene>
<dbReference type="Pfam" id="PF00363">
    <property type="entry name" value="Casein"/>
    <property type="match status" value="1"/>
</dbReference>
<keyword evidence="14" id="KW-0325">Glycoprotein</keyword>
<evidence type="ECO:0000256" key="5">
    <source>
        <dbReference type="ARBA" id="ARBA00009134"/>
    </source>
</evidence>
<dbReference type="Pfam" id="PF15215">
    <property type="entry name" value="FDC-SP"/>
    <property type="match status" value="1"/>
</dbReference>
<comment type="similarity">
    <text evidence="5">Belongs to the ODAM family.</text>
</comment>
<evidence type="ECO:0000256" key="2">
    <source>
        <dbReference type="ARBA" id="ARBA00004123"/>
    </source>
</evidence>
<comment type="caution">
    <text evidence="18">The sequence shown here is derived from an EMBL/GenBank/DDBJ whole genome shotgun (WGS) entry which is preliminary data.</text>
</comment>
<evidence type="ECO:0000256" key="17">
    <source>
        <dbReference type="SAM" id="MobiDB-lite"/>
    </source>
</evidence>
<keyword evidence="11" id="KW-0091">Biomineralization</keyword>
<dbReference type="PANTHER" id="PTHR16237">
    <property type="entry name" value="ODONTOGENIC AMELOBLAST-ASSOCIATED PROTEIN"/>
    <property type="match status" value="1"/>
</dbReference>
<evidence type="ECO:0000256" key="11">
    <source>
        <dbReference type="ARBA" id="ARBA00022591"/>
    </source>
</evidence>
<dbReference type="GO" id="GO:0031214">
    <property type="term" value="P:biomineral tissue development"/>
    <property type="evidence" value="ECO:0007669"/>
    <property type="project" value="UniProtKB-KW"/>
</dbReference>
<keyword evidence="19" id="KW-1185">Reference proteome</keyword>
<dbReference type="GO" id="GO:0005737">
    <property type="term" value="C:cytoplasm"/>
    <property type="evidence" value="ECO:0007669"/>
    <property type="project" value="UniProtKB-SubCell"/>
</dbReference>
<dbReference type="InterPro" id="IPR000117">
    <property type="entry name" value="Casein_kappa"/>
</dbReference>
<dbReference type="InterPro" id="IPR029187">
    <property type="entry name" value="FDC-SP"/>
</dbReference>
<evidence type="ECO:0000256" key="16">
    <source>
        <dbReference type="ARBA" id="ARBA00030324"/>
    </source>
</evidence>
<dbReference type="InterPro" id="IPR031305">
    <property type="entry name" value="Casein_CS"/>
</dbReference>
<accession>A0A6B0RVH8</accession>
<dbReference type="Pfam" id="PF15424">
    <property type="entry name" value="ODAM"/>
    <property type="match status" value="1"/>
</dbReference>
<evidence type="ECO:0000256" key="15">
    <source>
        <dbReference type="ARBA" id="ARBA00023242"/>
    </source>
</evidence>
<keyword evidence="8" id="KW-0963">Cytoplasm</keyword>
<reference evidence="18" key="1">
    <citation type="submission" date="2019-10" db="EMBL/GenBank/DDBJ databases">
        <title>The sequence and de novo assembly of the wild yak genome.</title>
        <authorList>
            <person name="Liu Y."/>
        </authorList>
    </citation>
    <scope>NUCLEOTIDE SEQUENCE [LARGE SCALE GENOMIC DNA]</scope>
    <source>
        <strain evidence="18">WY2019</strain>
    </source>
</reference>
<evidence type="ECO:0000256" key="4">
    <source>
        <dbReference type="ARBA" id="ARBA00004613"/>
    </source>
</evidence>
<comment type="subunit">
    <text evidence="6">Interacts (via C-terminus) with ARHGEF5.</text>
</comment>
<dbReference type="InterPro" id="IPR026802">
    <property type="entry name" value="Odam"/>
</dbReference>
<feature type="compositionally biased region" description="Basic residues" evidence="17">
    <location>
        <begin position="17"/>
        <end position="27"/>
    </location>
</feature>
<feature type="compositionally biased region" description="Basic and acidic residues" evidence="17">
    <location>
        <begin position="35"/>
        <end position="59"/>
    </location>
</feature>
<dbReference type="GO" id="GO:0042475">
    <property type="term" value="P:odontogenesis of dentin-containing tooth"/>
    <property type="evidence" value="ECO:0007669"/>
    <property type="project" value="TreeGrafter"/>
</dbReference>
<feature type="region of interest" description="Disordered" evidence="17">
    <location>
        <begin position="1"/>
        <end position="59"/>
    </location>
</feature>
<dbReference type="EMBL" id="VBQZ03000078">
    <property type="protein sequence ID" value="MXQ92034.1"/>
    <property type="molecule type" value="Genomic_DNA"/>
</dbReference>
<evidence type="ECO:0000256" key="6">
    <source>
        <dbReference type="ARBA" id="ARBA00011457"/>
    </source>
</evidence>
<keyword evidence="9" id="KW-0964">Secreted</keyword>
<comment type="subcellular location">
    <subcellularLocation>
        <location evidence="3">Cytoplasm</location>
    </subcellularLocation>
    <subcellularLocation>
        <location evidence="2">Nucleus</location>
    </subcellularLocation>
    <subcellularLocation>
        <location evidence="4">Secreted</location>
    </subcellularLocation>
</comment>
<name>A0A6B0RVH8_9CETA</name>
<evidence type="ECO:0000256" key="10">
    <source>
        <dbReference type="ARBA" id="ARBA00022553"/>
    </source>
</evidence>
<sequence length="976" mass="110187">MTSGTAVQRADSSEEKRHRKRKKHHLIKSQILSYTEDRGFNEGQMKEDEQEKADSSEEVRHFHSLQKDKVNMKFFIFTCLLAVALAKNVKSLLKSKKHGTITRTSFKVQESHRENVDSQTISSICQNFIILDCRSSATRILCKRFKITVDDKHYQKALNEINQFYQKFPQYLQYLYQGPIVLNPWDQVKRNAVPITPTLVIKLIFIFFFHKESTEVFTKKTKLTEEEKNRLNFLKKISQRYQKFALPQYLKTVYQHQKAMKPWIQPKTKVIPYVDYSDNIGSPYPVNPSASISYPVTPSASIPCPVNPSASIPCPMPDRDFTPPVYLTKTNLPNDPAVPSNPLVFTALGAPLYSIAGLPISPFSGQLPPTGVFRLVPVSSRPIGPLYSPNEAAPSANTYIVEILVPPTTPPHTVPDVQPLTITEPDEAEPAADALAAPEPQSSISFDQLIPQHLMSASNSNELLLNLNNAQLRPLQLQGPFNPWIPPFPGILQQQQQNQVPGLSPFSLSTREWFAGLVPNQIFVPGQVSFAQGTQAGQLDPSQPQTPQQTQRGPKNVMPSVFFKMPQEQAQMLQYYPVYMFLPWEQPQQTVAQSPPQTREQLFEEQMPFYTEFGYIPQQVEPVMPVEQQQPVFDPFLGTAPEIAAMDRKAVIVITIKRQLAPFVRTILEPVTSISYNTIPEKDRTGKFEVSQDTEGEARSVSGSDELSSQFFFPPYQYPRSHYSRFLCPWWAYFYPPIPVPASVSATTPLNEKKKYQIHVNKVERPTEPTAKQELTVTRKGAMMKSFFLVVTILALTLPFLGAQEQNQEQPIRCEKDERFFSDKIAKYIPIQYVLSRYPSYGLNYYQQKPVALINNQFLPYPYYAKPAAVRSPAQILQWQVLSNTVPAKSCQAQPTTMARHPHPHLSFMAIPPKKNQDKTEIPTINTIASGEPTSTPTTEAVESTVATLEASPEASPEVIESPPEINTVQVTSTAV</sequence>
<protein>
    <recommendedName>
        <fullName evidence="7">Odontogenic ameloblast-associated protein</fullName>
    </recommendedName>
    <alternativeName>
        <fullName evidence="16">Apin</fullName>
    </alternativeName>
</protein>
<proteinExistence type="inferred from homology"/>
<dbReference type="InterPro" id="IPR001588">
    <property type="entry name" value="Casein"/>
</dbReference>
<dbReference type="Proteomes" id="UP000322234">
    <property type="component" value="Unassembled WGS sequence"/>
</dbReference>
<dbReference type="PROSITE" id="PS00306">
    <property type="entry name" value="CASEIN_ALPHA_BETA"/>
    <property type="match status" value="1"/>
</dbReference>
<dbReference type="GO" id="GO:0005576">
    <property type="term" value="C:extracellular region"/>
    <property type="evidence" value="ECO:0007669"/>
    <property type="project" value="UniProtKB-SubCell"/>
</dbReference>
<organism evidence="18 19">
    <name type="scientific">Bos mutus</name>
    <name type="common">wild yak</name>
    <dbReference type="NCBI Taxonomy" id="72004"/>
    <lineage>
        <taxon>Eukaryota</taxon>
        <taxon>Metazoa</taxon>
        <taxon>Chordata</taxon>
        <taxon>Craniata</taxon>
        <taxon>Vertebrata</taxon>
        <taxon>Euteleostomi</taxon>
        <taxon>Mammalia</taxon>
        <taxon>Eutheria</taxon>
        <taxon>Laurasiatheria</taxon>
        <taxon>Artiodactyla</taxon>
        <taxon>Ruminantia</taxon>
        <taxon>Pecora</taxon>
        <taxon>Bovidae</taxon>
        <taxon>Bovinae</taxon>
        <taxon>Bos</taxon>
    </lineage>
</organism>
<feature type="region of interest" description="Disordered" evidence="17">
    <location>
        <begin position="534"/>
        <end position="555"/>
    </location>
</feature>
<keyword evidence="15" id="KW-0539">Nucleus</keyword>
<evidence type="ECO:0000256" key="7">
    <source>
        <dbReference type="ARBA" id="ARBA00017762"/>
    </source>
</evidence>
<evidence type="ECO:0000256" key="3">
    <source>
        <dbReference type="ARBA" id="ARBA00004496"/>
    </source>
</evidence>
<dbReference type="PANTHER" id="PTHR16237:SF3">
    <property type="entry name" value="ODONTOGENIC AMELOBLAST-ASSOCIATED PROTEIN"/>
    <property type="match status" value="1"/>
</dbReference>
<evidence type="ECO:0000256" key="1">
    <source>
        <dbReference type="ARBA" id="ARBA00002615"/>
    </source>
</evidence>
<keyword evidence="10" id="KW-0597">Phosphoprotein</keyword>
<keyword evidence="12" id="KW-0732">Signal</keyword>
<keyword evidence="13" id="KW-0494">Milk protein</keyword>
<evidence type="ECO:0000256" key="14">
    <source>
        <dbReference type="ARBA" id="ARBA00023180"/>
    </source>
</evidence>
<evidence type="ECO:0000256" key="9">
    <source>
        <dbReference type="ARBA" id="ARBA00022525"/>
    </source>
</evidence>
<dbReference type="AlphaFoldDB" id="A0A6B0RVH8"/>
<evidence type="ECO:0000313" key="18">
    <source>
        <dbReference type="EMBL" id="MXQ92034.1"/>
    </source>
</evidence>
<evidence type="ECO:0000313" key="19">
    <source>
        <dbReference type="Proteomes" id="UP000322234"/>
    </source>
</evidence>
<comment type="function">
    <text evidence="1">Tooth-associated epithelia protein that probably plays a role in odontogenesis, the complex process that results in the initiation and generation of the tooth. May be incorporated in the enamel matrix at the end of mineralization process. Involved in the induction of RHOA activity via interaction with ARHGEF and expression of downstream factors such as ROCK. Plays a role in attachment of the junctional epithelium to the tooth surface.</text>
</comment>
<evidence type="ECO:0000256" key="8">
    <source>
        <dbReference type="ARBA" id="ARBA00022490"/>
    </source>
</evidence>